<keyword evidence="2" id="KW-1185">Reference proteome</keyword>
<organism evidence="1 2">
    <name type="scientific">Polaribacter sejongensis</name>
    <dbReference type="NCBI Taxonomy" id="985043"/>
    <lineage>
        <taxon>Bacteria</taxon>
        <taxon>Pseudomonadati</taxon>
        <taxon>Bacteroidota</taxon>
        <taxon>Flavobacteriia</taxon>
        <taxon>Flavobacteriales</taxon>
        <taxon>Flavobacteriaceae</taxon>
    </lineage>
</organism>
<accession>A0ABM6PYE2</accession>
<dbReference type="EMBL" id="CP019336">
    <property type="protein sequence ID" value="AUC21808.1"/>
    <property type="molecule type" value="Genomic_DNA"/>
</dbReference>
<protein>
    <submittedName>
        <fullName evidence="1">Uncharacterized protein</fullName>
    </submittedName>
</protein>
<reference evidence="1 2" key="1">
    <citation type="submission" date="2017-02" db="EMBL/GenBank/DDBJ databases">
        <title>Trade-off between light-utilization and light-protection in marine flavobacteria.</title>
        <authorList>
            <person name="Kumagai Y."/>
            <person name="Yoshizawa S."/>
            <person name="Kogure K."/>
            <person name="Iwasaki W."/>
        </authorList>
    </citation>
    <scope>NUCLEOTIDE SEQUENCE [LARGE SCALE GENOMIC DNA]</scope>
    <source>
        <strain evidence="1 2">KCTC 23670</strain>
    </source>
</reference>
<proteinExistence type="predicted"/>
<gene>
    <name evidence="1" type="ORF">BTO15_06690</name>
</gene>
<sequence length="67" mass="8154">MLVLLLMYKNEFFIISNIRQNEQFSIENARFVCFLINFNQKLLKNEVFNQKPRCKNKRINPWLSPCD</sequence>
<name>A0ABM6PYE2_9FLAO</name>
<evidence type="ECO:0000313" key="1">
    <source>
        <dbReference type="EMBL" id="AUC21808.1"/>
    </source>
</evidence>
<dbReference type="Proteomes" id="UP000232721">
    <property type="component" value="Chromosome"/>
</dbReference>
<evidence type="ECO:0000313" key="2">
    <source>
        <dbReference type="Proteomes" id="UP000232721"/>
    </source>
</evidence>